<organism evidence="1 2">
    <name type="scientific">Spirosoma foliorum</name>
    <dbReference type="NCBI Taxonomy" id="2710596"/>
    <lineage>
        <taxon>Bacteria</taxon>
        <taxon>Pseudomonadati</taxon>
        <taxon>Bacteroidota</taxon>
        <taxon>Cytophagia</taxon>
        <taxon>Cytophagales</taxon>
        <taxon>Cytophagaceae</taxon>
        <taxon>Spirosoma</taxon>
    </lineage>
</organism>
<dbReference type="SUPFAM" id="SSF81606">
    <property type="entry name" value="PP2C-like"/>
    <property type="match status" value="1"/>
</dbReference>
<dbReference type="Proteomes" id="UP000515369">
    <property type="component" value="Chromosome"/>
</dbReference>
<evidence type="ECO:0000313" key="1">
    <source>
        <dbReference type="EMBL" id="QMW03030.1"/>
    </source>
</evidence>
<dbReference type="InterPro" id="IPR036457">
    <property type="entry name" value="PPM-type-like_dom_sf"/>
</dbReference>
<sequence>MAIRHVSIGKEFPLYVDNEDAWRVDTAAQLWAVADGAGGTGLYAGEWAQFLVEQVPAQPFREVAEVAQWLTDQWGRFFDEFQAQAGANYLTELKFLNEGSGATLATLHQQGSLLHWSVYGDALVLSFNPATGQLLASNPALSQFTEAPYLLNWLLPCSAEGFRRGTWIKEPGQQIVLCSDTLGQYLLMGYKALQGDQDELAIVSQLPTGLGTRAVTHQAFWQAEAGNFNEQVWQPLWQALASTDTFLQHTQYLRSAQLLGGDDYTCILIEF</sequence>
<keyword evidence="2" id="KW-1185">Reference proteome</keyword>
<dbReference type="Gene3D" id="3.60.40.10">
    <property type="entry name" value="PPM-type phosphatase domain"/>
    <property type="match status" value="1"/>
</dbReference>
<dbReference type="EMBL" id="CP059732">
    <property type="protein sequence ID" value="QMW03030.1"/>
    <property type="molecule type" value="Genomic_DNA"/>
</dbReference>
<dbReference type="AlphaFoldDB" id="A0A7G5GVY8"/>
<reference evidence="1 2" key="1">
    <citation type="submission" date="2020-07" db="EMBL/GenBank/DDBJ databases">
        <title>Spirosoma foliorum sp. nov., isolated from the leaves on the Nejang mountain Korea, Republic of.</title>
        <authorList>
            <person name="Ho H."/>
            <person name="Lee Y.-J."/>
            <person name="Nurcahyanto D.-A."/>
            <person name="Kim S.-G."/>
        </authorList>
    </citation>
    <scope>NUCLEOTIDE SEQUENCE [LARGE SCALE GENOMIC DNA]</scope>
    <source>
        <strain evidence="1 2">PL0136</strain>
    </source>
</reference>
<evidence type="ECO:0000313" key="2">
    <source>
        <dbReference type="Proteomes" id="UP000515369"/>
    </source>
</evidence>
<name>A0A7G5GVY8_9BACT</name>
<proteinExistence type="predicted"/>
<protein>
    <recommendedName>
        <fullName evidence="3">Protein phosphatase 2C domain-containing protein</fullName>
    </recommendedName>
</protein>
<accession>A0A7G5GVY8</accession>
<gene>
    <name evidence="1" type="ORF">H3H32_34975</name>
</gene>
<dbReference type="RefSeq" id="WP_182460318.1">
    <property type="nucleotide sequence ID" value="NZ_CP059732.1"/>
</dbReference>
<evidence type="ECO:0008006" key="3">
    <source>
        <dbReference type="Google" id="ProtNLM"/>
    </source>
</evidence>
<dbReference type="KEGG" id="sfol:H3H32_34975"/>